<dbReference type="KEGG" id="dpx:DAPPUDRAFT_305085"/>
<evidence type="ECO:0000256" key="1">
    <source>
        <dbReference type="SAM" id="SignalP"/>
    </source>
</evidence>
<dbReference type="HOGENOM" id="CLU_1961803_0_0_1"/>
<keyword evidence="3" id="KW-1185">Reference proteome</keyword>
<feature type="signal peptide" evidence="1">
    <location>
        <begin position="1"/>
        <end position="22"/>
    </location>
</feature>
<dbReference type="Pfam" id="PF00277">
    <property type="entry name" value="SAA"/>
    <property type="match status" value="1"/>
</dbReference>
<reference evidence="2 3" key="1">
    <citation type="journal article" date="2011" name="Science">
        <title>The ecoresponsive genome of Daphnia pulex.</title>
        <authorList>
            <person name="Colbourne J.K."/>
            <person name="Pfrender M.E."/>
            <person name="Gilbert D."/>
            <person name="Thomas W.K."/>
            <person name="Tucker A."/>
            <person name="Oakley T.H."/>
            <person name="Tokishita S."/>
            <person name="Aerts A."/>
            <person name="Arnold G.J."/>
            <person name="Basu M.K."/>
            <person name="Bauer D.J."/>
            <person name="Caceres C.E."/>
            <person name="Carmel L."/>
            <person name="Casola C."/>
            <person name="Choi J.H."/>
            <person name="Detter J.C."/>
            <person name="Dong Q."/>
            <person name="Dusheyko S."/>
            <person name="Eads B.D."/>
            <person name="Frohlich T."/>
            <person name="Geiler-Samerotte K.A."/>
            <person name="Gerlach D."/>
            <person name="Hatcher P."/>
            <person name="Jogdeo S."/>
            <person name="Krijgsveld J."/>
            <person name="Kriventseva E.V."/>
            <person name="Kultz D."/>
            <person name="Laforsch C."/>
            <person name="Lindquist E."/>
            <person name="Lopez J."/>
            <person name="Manak J.R."/>
            <person name="Muller J."/>
            <person name="Pangilinan J."/>
            <person name="Patwardhan R.P."/>
            <person name="Pitluck S."/>
            <person name="Pritham E.J."/>
            <person name="Rechtsteiner A."/>
            <person name="Rho M."/>
            <person name="Rogozin I.B."/>
            <person name="Sakarya O."/>
            <person name="Salamov A."/>
            <person name="Schaack S."/>
            <person name="Shapiro H."/>
            <person name="Shiga Y."/>
            <person name="Skalitzky C."/>
            <person name="Smith Z."/>
            <person name="Souvorov A."/>
            <person name="Sung W."/>
            <person name="Tang Z."/>
            <person name="Tsuchiya D."/>
            <person name="Tu H."/>
            <person name="Vos H."/>
            <person name="Wang M."/>
            <person name="Wolf Y.I."/>
            <person name="Yamagata H."/>
            <person name="Yamada T."/>
            <person name="Ye Y."/>
            <person name="Shaw J.R."/>
            <person name="Andrews J."/>
            <person name="Crease T.J."/>
            <person name="Tang H."/>
            <person name="Lucas S.M."/>
            <person name="Robertson H.M."/>
            <person name="Bork P."/>
            <person name="Koonin E.V."/>
            <person name="Zdobnov E.M."/>
            <person name="Grigoriev I.V."/>
            <person name="Lynch M."/>
            <person name="Boore J.L."/>
        </authorList>
    </citation>
    <scope>NUCLEOTIDE SEQUENCE [LARGE SCALE GENOMIC DNA]</scope>
</reference>
<gene>
    <name evidence="2" type="ORF">DAPPUDRAFT_305085</name>
</gene>
<dbReference type="OrthoDB" id="6112826at2759"/>
<dbReference type="PhylomeDB" id="E9GNY4"/>
<dbReference type="FunFam" id="1.10.132.110:FF:000003">
    <property type="entry name" value="Serum amyloid A protein, putative"/>
    <property type="match status" value="1"/>
</dbReference>
<evidence type="ECO:0000313" key="3">
    <source>
        <dbReference type="Proteomes" id="UP000000305"/>
    </source>
</evidence>
<keyword evidence="1" id="KW-0732">Signal</keyword>
<dbReference type="Gene3D" id="1.10.132.110">
    <property type="entry name" value="Serum amyloid A protein"/>
    <property type="match status" value="1"/>
</dbReference>
<dbReference type="EMBL" id="GL732555">
    <property type="protein sequence ID" value="EFX78865.1"/>
    <property type="molecule type" value="Genomic_DNA"/>
</dbReference>
<dbReference type="SMART" id="SM00197">
    <property type="entry name" value="SAA"/>
    <property type="match status" value="1"/>
</dbReference>
<evidence type="ECO:0000313" key="2">
    <source>
        <dbReference type="EMBL" id="EFX78865.1"/>
    </source>
</evidence>
<dbReference type="AlphaFoldDB" id="E9GNY4"/>
<feature type="chain" id="PRO_5003237606" description="Serum amyloid A protein" evidence="1">
    <location>
        <begin position="23"/>
        <end position="128"/>
    </location>
</feature>
<evidence type="ECO:0008006" key="4">
    <source>
        <dbReference type="Google" id="ProtNLM"/>
    </source>
</evidence>
<organism evidence="2 3">
    <name type="scientific">Daphnia pulex</name>
    <name type="common">Water flea</name>
    <dbReference type="NCBI Taxonomy" id="6669"/>
    <lineage>
        <taxon>Eukaryota</taxon>
        <taxon>Metazoa</taxon>
        <taxon>Ecdysozoa</taxon>
        <taxon>Arthropoda</taxon>
        <taxon>Crustacea</taxon>
        <taxon>Branchiopoda</taxon>
        <taxon>Diplostraca</taxon>
        <taxon>Cladocera</taxon>
        <taxon>Anomopoda</taxon>
        <taxon>Daphniidae</taxon>
        <taxon>Daphnia</taxon>
    </lineage>
</organism>
<dbReference type="eggNOG" id="ENOG502SC0P">
    <property type="taxonomic scope" value="Eukaryota"/>
</dbReference>
<accession>E9GNY4</accession>
<dbReference type="Proteomes" id="UP000000305">
    <property type="component" value="Unassembled WGS sequence"/>
</dbReference>
<sequence>MNCRSLISLFLICVVFTGVAHAFNSCSAGKMWDAYNEMKRVQCKNCDRYFHCMGNYNAVYSCSGSMDDKKATAKQISDAREWAIFGGGADSAGDQEANLFGRNRGNCASRYLKNVRCAYNPATKQCKW</sequence>
<name>E9GNY4_DAPPU</name>
<proteinExistence type="predicted"/>
<dbReference type="OMA" id="VRCAYNP"/>
<protein>
    <recommendedName>
        <fullName evidence="4">Serum amyloid A protein</fullName>
    </recommendedName>
</protein>
<dbReference type="InterPro" id="IPR000096">
    <property type="entry name" value="Serum_amyloid_A"/>
</dbReference>
<dbReference type="GO" id="GO:0005576">
    <property type="term" value="C:extracellular region"/>
    <property type="evidence" value="ECO:0007669"/>
    <property type="project" value="InterPro"/>
</dbReference>
<dbReference type="InParanoid" id="E9GNY4"/>